<dbReference type="Proteomes" id="UP000509513">
    <property type="component" value="Chromosome"/>
</dbReference>
<sequence>MKKIVLGLAVLVAIVIAVCFTLRSTANSKIEAKIEELKNNGFNVTYNKKDVLLKIEAEGKIEVAYAQKALDYVISLQEQGELKKSLEKAIKLFDKRDIDSALEGLSVDYDFKVNILNKKLDLNLYLTKLSNSLMQELLSNQDNKSTNTLENMLKNREFQVSIDENKNYKIKDINYVMPDGTMTLRGMNGDIKTFNMDLLKLTSKEDNFTFSFEGIKSFYEEKLNQAVDSKLDIAKIEIIDNSIDLNLKNTKISSFSKIVNDLIEGNSKISFDEFNLKQPNELGAATQTSLKNSFIELSFNKVPFKKYEEFMDAYNSLEQDSDKLATKSKEFLDALSKAGIEIFLNGNSKNLNLQNKEWFKELDFKSKFALSKDLSSMKFEGIYDIFETINLDLKIDKESVDNVNKELKLDENNKIVLLDSEDKKFKVFKVELKPDGLYVNNTLSVTKEGLKFPENEIDNSYMYDESGNYETEDDNRVSYNYKLLDKNTLRVEFKYKTALQKINSGGISVSFPQLKDGSKIKAKSSKNFASLDFYKAGDDLYSGMLGKNVKAEYLMVEGFDENWKDVNSEKTFTLDIDVTDFNDFLEINLRGYSSNVEGEYELVPTEKSSQTQDQQSYFVKIADIDLLEEKGKFK</sequence>
<accession>A0A7L5JPE5</accession>
<reference evidence="1 2" key="1">
    <citation type="submission" date="2020-05" db="EMBL/GenBank/DDBJ databases">
        <title>Complete genome sequencing of Campylobacter and Arcobacter type strains.</title>
        <authorList>
            <person name="Miller W.G."/>
            <person name="Yee E."/>
        </authorList>
    </citation>
    <scope>NUCLEOTIDE SEQUENCE [LARGE SCALE GENOMIC DNA]</scope>
    <source>
        <strain evidence="1 2">LMG 21996</strain>
    </source>
</reference>
<name>A0A7L5JPE5_9BACT</name>
<proteinExistence type="predicted"/>
<evidence type="ECO:0008006" key="3">
    <source>
        <dbReference type="Google" id="ProtNLM"/>
    </source>
</evidence>
<dbReference type="KEGG" id="acib:ACBT_1048"/>
<organism evidence="1 2">
    <name type="scientific">Aliarcobacter cibarius</name>
    <dbReference type="NCBI Taxonomy" id="255507"/>
    <lineage>
        <taxon>Bacteria</taxon>
        <taxon>Pseudomonadati</taxon>
        <taxon>Campylobacterota</taxon>
        <taxon>Epsilonproteobacteria</taxon>
        <taxon>Campylobacterales</taxon>
        <taxon>Arcobacteraceae</taxon>
        <taxon>Aliarcobacter</taxon>
    </lineage>
</organism>
<dbReference type="EMBL" id="CP054051">
    <property type="protein sequence ID" value="QKJ26960.1"/>
    <property type="molecule type" value="Genomic_DNA"/>
</dbReference>
<gene>
    <name evidence="1" type="ORF">ACBT_1048</name>
</gene>
<protein>
    <recommendedName>
        <fullName evidence="3">DUF945 domain-containing protein</fullName>
    </recommendedName>
</protein>
<dbReference type="RefSeq" id="WP_024775223.1">
    <property type="nucleotide sequence ID" value="NZ_CP054051.1"/>
</dbReference>
<dbReference type="AlphaFoldDB" id="A0A7L5JPE5"/>
<evidence type="ECO:0000313" key="1">
    <source>
        <dbReference type="EMBL" id="QKJ26960.1"/>
    </source>
</evidence>
<evidence type="ECO:0000313" key="2">
    <source>
        <dbReference type="Proteomes" id="UP000509513"/>
    </source>
</evidence>